<evidence type="ECO:0000256" key="2">
    <source>
        <dbReference type="ARBA" id="ARBA00022840"/>
    </source>
</evidence>
<dbReference type="NCBIfam" id="TIGR00125">
    <property type="entry name" value="cyt_tran_rel"/>
    <property type="match status" value="1"/>
</dbReference>
<sequence length="337" mass="38787">MHSYITGEAQIREAVTLLRDAGLDYDPVHEVFMGIYEDEHLIAAGARDHNILKMVAVNEEYQSTGAFSEIINALITDAFQAGYDHLFVFTKPMYTFHFESLNFTLLCTTDKVAVLEFGKSIKNYLHNLRNLARYGRNSGLVMNCNPFTKGHRHLIETAASESDFVYVFVVQEDKSVVPYQDRLDLVRRGTADLKNVYVIPSGDYAVSRITFPSYFLKNKEQVTKQQIETDLRIFGQHFAPAFNIIKRYVGEEPVCDFTSLYNEAMKRIMPEYGIKLVEITRKSSGETLISASTVRRLLFDSKYDEMKNLVPEATYEYLVKNRDMLKERFDKFSKSSK</sequence>
<dbReference type="PANTHER" id="PTHR40599:SF1">
    <property type="entry name" value="[CITRATE [PRO-3S]-LYASE] LIGASE"/>
    <property type="match status" value="1"/>
</dbReference>
<dbReference type="EC" id="6.2.1.22" evidence="3"/>
<dbReference type="PIRSF" id="PIRSF005751">
    <property type="entry name" value="Acet_citr_lig"/>
    <property type="match status" value="1"/>
</dbReference>
<evidence type="ECO:0000256" key="1">
    <source>
        <dbReference type="ARBA" id="ARBA00022741"/>
    </source>
</evidence>
<gene>
    <name evidence="5" type="primary">citC</name>
    <name evidence="5" type="ORF">EP073_04055</name>
</gene>
<dbReference type="GO" id="GO:0005524">
    <property type="term" value="F:ATP binding"/>
    <property type="evidence" value="ECO:0007669"/>
    <property type="project" value="UniProtKB-UniRule"/>
</dbReference>
<dbReference type="Proteomes" id="UP000287502">
    <property type="component" value="Chromosome"/>
</dbReference>
<protein>
    <recommendedName>
        <fullName evidence="3">[Citrate [pro-3S]-lyase] ligase</fullName>
        <ecNumber evidence="3">6.2.1.22</ecNumber>
    </recommendedName>
</protein>
<dbReference type="InterPro" id="IPR005216">
    <property type="entry name" value="Citrate_lyase_ligase"/>
</dbReference>
<keyword evidence="3 5" id="KW-0436">Ligase</keyword>
<organism evidence="5 6">
    <name type="scientific">Geovibrio thiophilus</name>
    <dbReference type="NCBI Taxonomy" id="139438"/>
    <lineage>
        <taxon>Bacteria</taxon>
        <taxon>Pseudomonadati</taxon>
        <taxon>Deferribacterota</taxon>
        <taxon>Deferribacteres</taxon>
        <taxon>Deferribacterales</taxon>
        <taxon>Geovibrionaceae</taxon>
        <taxon>Geovibrio</taxon>
    </lineage>
</organism>
<dbReference type="InterPro" id="IPR014729">
    <property type="entry name" value="Rossmann-like_a/b/a_fold"/>
</dbReference>
<evidence type="ECO:0000313" key="6">
    <source>
        <dbReference type="Proteomes" id="UP000287502"/>
    </source>
</evidence>
<dbReference type="PANTHER" id="PTHR40599">
    <property type="entry name" value="[CITRATE [PRO-3S]-LYASE] LIGASE"/>
    <property type="match status" value="1"/>
</dbReference>
<reference evidence="5 6" key="1">
    <citation type="submission" date="2019-01" db="EMBL/GenBank/DDBJ databases">
        <title>Geovibrio thiophilus DSM 11263, complete genome.</title>
        <authorList>
            <person name="Spring S."/>
            <person name="Bunk B."/>
            <person name="Sproer C."/>
        </authorList>
    </citation>
    <scope>NUCLEOTIDE SEQUENCE [LARGE SCALE GENOMIC DNA]</scope>
    <source>
        <strain evidence="5 6">DSM 11263</strain>
    </source>
</reference>
<dbReference type="NCBIfam" id="TIGR00124">
    <property type="entry name" value="cit_ly_ligase"/>
    <property type="match status" value="1"/>
</dbReference>
<dbReference type="SUPFAM" id="SSF55729">
    <property type="entry name" value="Acyl-CoA N-acyltransferases (Nat)"/>
    <property type="match status" value="1"/>
</dbReference>
<comment type="function">
    <text evidence="3">Acetylation of prosthetic group (2-(5''-phosphoribosyl)-3'-dephosphocoenzyme-A) of the gamma subunit of citrate lyase.</text>
</comment>
<dbReference type="RefSeq" id="WP_128465895.1">
    <property type="nucleotide sequence ID" value="NZ_CP035108.1"/>
</dbReference>
<keyword evidence="1 3" id="KW-0547">Nucleotide-binding</keyword>
<keyword evidence="5" id="KW-0456">Lyase</keyword>
<dbReference type="SMART" id="SM00764">
    <property type="entry name" value="Citrate_ly_lig"/>
    <property type="match status" value="1"/>
</dbReference>
<dbReference type="KEGG" id="gtl:EP073_04055"/>
<name>A0A3R5V0E7_9BACT</name>
<evidence type="ECO:0000259" key="4">
    <source>
        <dbReference type="SMART" id="SM00764"/>
    </source>
</evidence>
<dbReference type="GO" id="GO:0016829">
    <property type="term" value="F:lyase activity"/>
    <property type="evidence" value="ECO:0007669"/>
    <property type="project" value="UniProtKB-KW"/>
</dbReference>
<dbReference type="InterPro" id="IPR013166">
    <property type="entry name" value="Citrate_lyase_ligase_C"/>
</dbReference>
<dbReference type="Pfam" id="PF08218">
    <property type="entry name" value="Citrate_ly_lig"/>
    <property type="match status" value="1"/>
</dbReference>
<dbReference type="InterPro" id="IPR004821">
    <property type="entry name" value="Cyt_trans-like"/>
</dbReference>
<comment type="catalytic activity">
    <reaction evidence="3">
        <text>holo-[citrate lyase ACP] + acetate + ATP = acetyl-[citrate lyase ACP] + AMP + diphosphate</text>
        <dbReference type="Rhea" id="RHEA:23788"/>
        <dbReference type="Rhea" id="RHEA-COMP:10158"/>
        <dbReference type="Rhea" id="RHEA-COMP:13710"/>
        <dbReference type="ChEBI" id="CHEBI:30089"/>
        <dbReference type="ChEBI" id="CHEBI:30616"/>
        <dbReference type="ChEBI" id="CHEBI:33019"/>
        <dbReference type="ChEBI" id="CHEBI:82683"/>
        <dbReference type="ChEBI" id="CHEBI:137976"/>
        <dbReference type="ChEBI" id="CHEBI:456215"/>
        <dbReference type="EC" id="6.2.1.22"/>
    </reaction>
</comment>
<dbReference type="SUPFAM" id="SSF52374">
    <property type="entry name" value="Nucleotidylyl transferase"/>
    <property type="match status" value="1"/>
</dbReference>
<dbReference type="OrthoDB" id="9779753at2"/>
<evidence type="ECO:0000256" key="3">
    <source>
        <dbReference type="PIRNR" id="PIRNR005751"/>
    </source>
</evidence>
<dbReference type="Gene3D" id="3.40.50.620">
    <property type="entry name" value="HUPs"/>
    <property type="match status" value="1"/>
</dbReference>
<accession>A0A3R5V0E7</accession>
<keyword evidence="6" id="KW-1185">Reference proteome</keyword>
<dbReference type="EMBL" id="CP035108">
    <property type="protein sequence ID" value="QAR32608.1"/>
    <property type="molecule type" value="Genomic_DNA"/>
</dbReference>
<dbReference type="GO" id="GO:0008771">
    <property type="term" value="F:[citrate (pro-3S)-lyase] ligase activity"/>
    <property type="evidence" value="ECO:0007669"/>
    <property type="project" value="UniProtKB-EC"/>
</dbReference>
<proteinExistence type="predicted"/>
<keyword evidence="2 3" id="KW-0067">ATP-binding</keyword>
<dbReference type="AlphaFoldDB" id="A0A3R5V0E7"/>
<feature type="domain" description="Citrate lyase ligase C-terminal" evidence="4">
    <location>
        <begin position="137"/>
        <end position="318"/>
    </location>
</feature>
<evidence type="ECO:0000313" key="5">
    <source>
        <dbReference type="EMBL" id="QAR32608.1"/>
    </source>
</evidence>
<dbReference type="InterPro" id="IPR016181">
    <property type="entry name" value="Acyl_CoA_acyltransferase"/>
</dbReference>